<evidence type="ECO:0000313" key="1">
    <source>
        <dbReference type="EMBL" id="VFK67573.1"/>
    </source>
</evidence>
<dbReference type="EMBL" id="CAADFZ010000148">
    <property type="protein sequence ID" value="VFK67573.1"/>
    <property type="molecule type" value="Genomic_DNA"/>
</dbReference>
<name>A0A451B3V8_9GAMM</name>
<organism evidence="2">
    <name type="scientific">Candidatus Kentrum sp. UNK</name>
    <dbReference type="NCBI Taxonomy" id="2126344"/>
    <lineage>
        <taxon>Bacteria</taxon>
        <taxon>Pseudomonadati</taxon>
        <taxon>Pseudomonadota</taxon>
        <taxon>Gammaproteobacteria</taxon>
        <taxon>Candidatus Kentrum</taxon>
    </lineage>
</organism>
<accession>A0A451B3V8</accession>
<dbReference type="InterPro" id="IPR016541">
    <property type="entry name" value="UCP008505"/>
</dbReference>
<protein>
    <recommendedName>
        <fullName evidence="3">PIN domain-containing protein</fullName>
    </recommendedName>
</protein>
<dbReference type="AlphaFoldDB" id="A0A451B3V8"/>
<dbReference type="EMBL" id="CAADGD010000151">
    <property type="protein sequence ID" value="VFK72946.1"/>
    <property type="molecule type" value="Genomic_DNA"/>
</dbReference>
<gene>
    <name evidence="1" type="ORF">BECKUNK1418G_GA0071005_11487</name>
    <name evidence="2" type="ORF">BECKUNK1418H_GA0071006_11517</name>
</gene>
<reference evidence="2" key="1">
    <citation type="submission" date="2019-02" db="EMBL/GenBank/DDBJ databases">
        <authorList>
            <person name="Gruber-Vodicka R. H."/>
            <person name="Seah K. B. B."/>
        </authorList>
    </citation>
    <scope>NUCLEOTIDE SEQUENCE</scope>
    <source>
        <strain evidence="2">BECK_BY19</strain>
        <strain evidence="1">BECK_BY8</strain>
    </source>
</reference>
<evidence type="ECO:0000313" key="2">
    <source>
        <dbReference type="EMBL" id="VFK72946.1"/>
    </source>
</evidence>
<dbReference type="Pfam" id="PF14367">
    <property type="entry name" value="DUF4411"/>
    <property type="match status" value="1"/>
</dbReference>
<proteinExistence type="predicted"/>
<sequence length="176" mass="20284">MMLYLLDANVLITANNTYYAIDQVPEFWEWIRDQGVNGRIKVPLEIIEEIQKGRKRKEEKEDPLVEWIRDADNHSALLLNEECDPASLQHVIDKGYASDLTEDEIEQLGRDPFLVAYAMAGDKTGDKRCVVTTEISKPSRKRQNRHLPDVCRALSVQCCNTFALTRALEFRTSWKS</sequence>
<evidence type="ECO:0008006" key="3">
    <source>
        <dbReference type="Google" id="ProtNLM"/>
    </source>
</evidence>